<sequence>MPLAGSFPARFPLLEKGPPMTDPVLTRRGFLGTLAAGAAVSLAGCGSGPSSESSDPGELTTIVIWDRAGAHAKARQEFFRVWNEREGKSRGIAVRYEPQATDKYEEIVRLGFQTKRAPDLFHSPSAQLGAFVAAGWVRPLPDLVGKAVLDKAAPYHQKNSELVWGGVPYAVPTTAFTNRMVINVDLFEKAGLDPGAPPATFSEVRRAAAAITKAGGGDAFGMLIPIKATGFRQWSVDIPLMAGDAALAQFGLFNAATQTYESAKYAPLLELYRAMITDKTAYPGAATLAADVAINAFGKGEAGMYITSSAIVSSLADLSSKVKAIAAPLPVPDGQKLVRSPMNAGYPYAISSTSQNPEKAAAVFEVMVGDAVQQALAAKAAPPLNGAVWDSAVIKDNALLQQFRPGELDRQWPKTPGGLLQVDGESVDQTVEKLLLDPSAALEPALSGLQQRMQAAYDAAVQRGDVDPQEFRA</sequence>
<dbReference type="InterPro" id="IPR006059">
    <property type="entry name" value="SBP"/>
</dbReference>
<dbReference type="InterPro" id="IPR006311">
    <property type="entry name" value="TAT_signal"/>
</dbReference>
<evidence type="ECO:0000256" key="3">
    <source>
        <dbReference type="ARBA" id="ARBA00022448"/>
    </source>
</evidence>
<dbReference type="Proteomes" id="UP000309128">
    <property type="component" value="Unassembled WGS sequence"/>
</dbReference>
<dbReference type="InterPro" id="IPR050490">
    <property type="entry name" value="Bact_solute-bd_prot1"/>
</dbReference>
<comment type="similarity">
    <text evidence="2">Belongs to the bacterial solute-binding protein 1 family.</text>
</comment>
<dbReference type="SUPFAM" id="SSF53850">
    <property type="entry name" value="Periplasmic binding protein-like II"/>
    <property type="match status" value="1"/>
</dbReference>
<dbReference type="Gene3D" id="3.40.190.10">
    <property type="entry name" value="Periplasmic binding protein-like II"/>
    <property type="match status" value="1"/>
</dbReference>
<dbReference type="GO" id="GO:0030313">
    <property type="term" value="C:cell envelope"/>
    <property type="evidence" value="ECO:0007669"/>
    <property type="project" value="UniProtKB-SubCell"/>
</dbReference>
<reference evidence="5 6" key="1">
    <citation type="submission" date="2019-05" db="EMBL/GenBank/DDBJ databases">
        <title>Draft genome sequence of Nonomuraea turkmeniaca DSM 43926.</title>
        <authorList>
            <person name="Saricaoglu S."/>
            <person name="Isik K."/>
        </authorList>
    </citation>
    <scope>NUCLEOTIDE SEQUENCE [LARGE SCALE GENOMIC DNA]</scope>
    <source>
        <strain evidence="5 6">DSM 43926</strain>
    </source>
</reference>
<keyword evidence="4" id="KW-0732">Signal</keyword>
<evidence type="ECO:0000256" key="1">
    <source>
        <dbReference type="ARBA" id="ARBA00004196"/>
    </source>
</evidence>
<organism evidence="5 6">
    <name type="scientific">Nonomuraea turkmeniaca</name>
    <dbReference type="NCBI Taxonomy" id="103838"/>
    <lineage>
        <taxon>Bacteria</taxon>
        <taxon>Bacillati</taxon>
        <taxon>Actinomycetota</taxon>
        <taxon>Actinomycetes</taxon>
        <taxon>Streptosporangiales</taxon>
        <taxon>Streptosporangiaceae</taxon>
        <taxon>Nonomuraea</taxon>
    </lineage>
</organism>
<dbReference type="AlphaFoldDB" id="A0A5S4G8I8"/>
<proteinExistence type="inferred from homology"/>
<name>A0A5S4G8I8_9ACTN</name>
<keyword evidence="6" id="KW-1185">Reference proteome</keyword>
<comment type="subcellular location">
    <subcellularLocation>
        <location evidence="1">Cell envelope</location>
    </subcellularLocation>
</comment>
<evidence type="ECO:0000313" key="6">
    <source>
        <dbReference type="Proteomes" id="UP000309128"/>
    </source>
</evidence>
<accession>A0A5S4G8I8</accession>
<gene>
    <name evidence="5" type="ORF">ETD86_12005</name>
</gene>
<evidence type="ECO:0000313" key="5">
    <source>
        <dbReference type="EMBL" id="TMR22280.1"/>
    </source>
</evidence>
<comment type="caution">
    <text evidence="5">The sequence shown here is derived from an EMBL/GenBank/DDBJ whole genome shotgun (WGS) entry which is preliminary data.</text>
</comment>
<keyword evidence="3" id="KW-0813">Transport</keyword>
<dbReference type="PROSITE" id="PS51318">
    <property type="entry name" value="TAT"/>
    <property type="match status" value="1"/>
</dbReference>
<dbReference type="EMBL" id="VCKY01000031">
    <property type="protein sequence ID" value="TMR22280.1"/>
    <property type="molecule type" value="Genomic_DNA"/>
</dbReference>
<dbReference type="PANTHER" id="PTHR43649:SF31">
    <property type="entry name" value="SN-GLYCEROL-3-PHOSPHATE-BINDING PERIPLASMIC PROTEIN UGPB"/>
    <property type="match status" value="1"/>
</dbReference>
<protein>
    <submittedName>
        <fullName evidence="5">Extracellular solute-binding protein</fullName>
    </submittedName>
</protein>
<evidence type="ECO:0000256" key="2">
    <source>
        <dbReference type="ARBA" id="ARBA00008520"/>
    </source>
</evidence>
<evidence type="ECO:0000256" key="4">
    <source>
        <dbReference type="ARBA" id="ARBA00022729"/>
    </source>
</evidence>
<dbReference type="OrthoDB" id="2644341at2"/>
<dbReference type="PANTHER" id="PTHR43649">
    <property type="entry name" value="ARABINOSE-BINDING PROTEIN-RELATED"/>
    <property type="match status" value="1"/>
</dbReference>
<dbReference type="Pfam" id="PF01547">
    <property type="entry name" value="SBP_bac_1"/>
    <property type="match status" value="1"/>
</dbReference>